<evidence type="ECO:0000256" key="1">
    <source>
        <dbReference type="SAM" id="SignalP"/>
    </source>
</evidence>
<reference evidence="3 4" key="1">
    <citation type="submission" date="2015-01" db="EMBL/GenBank/DDBJ databases">
        <title>Draft genome of Vibrio mytili type strain CAIM 528.</title>
        <authorList>
            <person name="Gonzalez-Castillo A."/>
            <person name="Gomez-Gil B."/>
            <person name="Enciso-Ibarra J."/>
        </authorList>
    </citation>
    <scope>NUCLEOTIDE SEQUENCE [LARGE SCALE GENOMIC DNA]</scope>
    <source>
        <strain evidence="3 4">CAIM 528</strain>
    </source>
</reference>
<feature type="domain" description="DUF4397" evidence="2">
    <location>
        <begin position="248"/>
        <end position="370"/>
    </location>
</feature>
<dbReference type="InterPro" id="IPR025510">
    <property type="entry name" value="DUF4397"/>
</dbReference>
<dbReference type="Pfam" id="PF14344">
    <property type="entry name" value="DUF4397"/>
    <property type="match status" value="2"/>
</dbReference>
<feature type="chain" id="PRO_5002165646" evidence="1">
    <location>
        <begin position="22"/>
        <end position="453"/>
    </location>
</feature>
<name>A0A0C3I7P3_9VIBR</name>
<evidence type="ECO:0000259" key="2">
    <source>
        <dbReference type="Pfam" id="PF14344"/>
    </source>
</evidence>
<accession>A0A0C3I7P3</accession>
<proteinExistence type="predicted"/>
<dbReference type="EMBL" id="JXOK01000050">
    <property type="protein sequence ID" value="KIN10342.1"/>
    <property type="molecule type" value="Genomic_DNA"/>
</dbReference>
<dbReference type="RefSeq" id="WP_041155994.1">
    <property type="nucleotide sequence ID" value="NZ_CBCRVP010000001.1"/>
</dbReference>
<keyword evidence="4" id="KW-1185">Reference proteome</keyword>
<dbReference type="OrthoDB" id="9783299at2"/>
<dbReference type="PROSITE" id="PS51257">
    <property type="entry name" value="PROKAR_LIPOPROTEIN"/>
    <property type="match status" value="1"/>
</dbReference>
<sequence>MKRVKHALACLAVVMGLTACGSDSDTVEYSNVQAIHAVSDAPLANVWLNDKATLTDVDYGVGSGFKKVRAGMNSVQVDVQLPGDEVATVVPRTELELESDFNYSVFVVGDADGSPNVVEPLVVTRDAESMADANSLDVQVVHAASGVPAVDVYVTEPGLDLASASPTATNLAYKGSTDVLNIPADDYQIRLAVGDTVVFDSGTVSLAGDANLTIAAIKTGDSNSTSPVKLLVLDGSGSSMIEDMGSQAEVRVGHLVDGAPDVDVNVNGSPFAPLADLAFKEIRGYLDLAPDAYDIDVFVDGTTTDPIIDVNGLSVEGGKDYSVYAVGVVSPSIDIEPLVVEDMRRAVATSATLNITHAAANPVAEKVDIYLTTSAGIDGSDPAVTDFTYKDSIQGLYVEAGTYYVTVTVAGDPSVVAVDSAPVDLMNGVVYQVVAIDDGNNGGFNLLVDDITD</sequence>
<protein>
    <submittedName>
        <fullName evidence="3">2-dehydropantoate 2-reductase</fullName>
    </submittedName>
</protein>
<dbReference type="STRING" id="50718.SU60_13590"/>
<feature type="signal peptide" evidence="1">
    <location>
        <begin position="1"/>
        <end position="21"/>
    </location>
</feature>
<gene>
    <name evidence="3" type="ORF">SU60_13590</name>
</gene>
<evidence type="ECO:0000313" key="3">
    <source>
        <dbReference type="EMBL" id="KIN10342.1"/>
    </source>
</evidence>
<comment type="caution">
    <text evidence="3">The sequence shown here is derived from an EMBL/GenBank/DDBJ whole genome shotgun (WGS) entry which is preliminary data.</text>
</comment>
<evidence type="ECO:0000313" key="4">
    <source>
        <dbReference type="Proteomes" id="UP000031977"/>
    </source>
</evidence>
<organism evidence="3 4">
    <name type="scientific">Vibrio mytili</name>
    <dbReference type="NCBI Taxonomy" id="50718"/>
    <lineage>
        <taxon>Bacteria</taxon>
        <taxon>Pseudomonadati</taxon>
        <taxon>Pseudomonadota</taxon>
        <taxon>Gammaproteobacteria</taxon>
        <taxon>Vibrionales</taxon>
        <taxon>Vibrionaceae</taxon>
        <taxon>Vibrio</taxon>
    </lineage>
</organism>
<feature type="domain" description="DUF4397" evidence="2">
    <location>
        <begin position="30"/>
        <end position="153"/>
    </location>
</feature>
<dbReference type="AlphaFoldDB" id="A0A0C3I7P3"/>
<keyword evidence="1" id="KW-0732">Signal</keyword>
<dbReference type="Proteomes" id="UP000031977">
    <property type="component" value="Unassembled WGS sequence"/>
</dbReference>